<dbReference type="CDD" id="cd00093">
    <property type="entry name" value="HTH_XRE"/>
    <property type="match status" value="1"/>
</dbReference>
<name>A0A844Q8T5_9HYPH</name>
<accession>A0A844Q8T5</accession>
<keyword evidence="3" id="KW-1185">Reference proteome</keyword>
<dbReference type="PROSITE" id="PS50943">
    <property type="entry name" value="HTH_CROC1"/>
    <property type="match status" value="1"/>
</dbReference>
<feature type="domain" description="HTH cro/C1-type" evidence="1">
    <location>
        <begin position="9"/>
        <end position="63"/>
    </location>
</feature>
<dbReference type="InterPro" id="IPR001387">
    <property type="entry name" value="Cro/C1-type_HTH"/>
</dbReference>
<reference evidence="2 3" key="1">
    <citation type="submission" date="2019-12" db="EMBL/GenBank/DDBJ databases">
        <title>Nitratireductor arenosus sp. nov., Isolated from sea sand, Jeju island, South Korea.</title>
        <authorList>
            <person name="Kim W."/>
        </authorList>
    </citation>
    <scope>NUCLEOTIDE SEQUENCE [LARGE SCALE GENOMIC DNA]</scope>
    <source>
        <strain evidence="2 3">CAU 1489</strain>
    </source>
</reference>
<evidence type="ECO:0000259" key="1">
    <source>
        <dbReference type="PROSITE" id="PS50943"/>
    </source>
</evidence>
<dbReference type="RefSeq" id="WP_156710544.1">
    <property type="nucleotide sequence ID" value="NZ_WPHG01000001.1"/>
</dbReference>
<dbReference type="SUPFAM" id="SSF47413">
    <property type="entry name" value="lambda repressor-like DNA-binding domains"/>
    <property type="match status" value="1"/>
</dbReference>
<dbReference type="Proteomes" id="UP000463224">
    <property type="component" value="Unassembled WGS sequence"/>
</dbReference>
<sequence>MKNQFALDLTVARRKSGLTQADCAHLLGTSRSRVSQLESGKAVPSIRDICTLSLIYGRPFESLFGAVMERVTREIRDRLSNLPVAPKNWLGRFKRNNTLGRLAARLAADDHTGHGAA</sequence>
<evidence type="ECO:0000313" key="3">
    <source>
        <dbReference type="Proteomes" id="UP000463224"/>
    </source>
</evidence>
<organism evidence="2 3">
    <name type="scientific">Nitratireductor arenosus</name>
    <dbReference type="NCBI Taxonomy" id="2682096"/>
    <lineage>
        <taxon>Bacteria</taxon>
        <taxon>Pseudomonadati</taxon>
        <taxon>Pseudomonadota</taxon>
        <taxon>Alphaproteobacteria</taxon>
        <taxon>Hyphomicrobiales</taxon>
        <taxon>Phyllobacteriaceae</taxon>
        <taxon>Nitratireductor</taxon>
    </lineage>
</organism>
<comment type="caution">
    <text evidence="2">The sequence shown here is derived from an EMBL/GenBank/DDBJ whole genome shotgun (WGS) entry which is preliminary data.</text>
</comment>
<gene>
    <name evidence="2" type="ORF">GN330_00050</name>
</gene>
<protein>
    <submittedName>
        <fullName evidence="2">Helix-turn-helix domain-containing protein</fullName>
    </submittedName>
</protein>
<dbReference type="AlphaFoldDB" id="A0A844Q8T5"/>
<dbReference type="InterPro" id="IPR010982">
    <property type="entry name" value="Lambda_DNA-bd_dom_sf"/>
</dbReference>
<dbReference type="Gene3D" id="1.10.260.40">
    <property type="entry name" value="lambda repressor-like DNA-binding domains"/>
    <property type="match status" value="1"/>
</dbReference>
<proteinExistence type="predicted"/>
<dbReference type="SMART" id="SM00530">
    <property type="entry name" value="HTH_XRE"/>
    <property type="match status" value="1"/>
</dbReference>
<evidence type="ECO:0000313" key="2">
    <source>
        <dbReference type="EMBL" id="MVA95645.1"/>
    </source>
</evidence>
<dbReference type="GO" id="GO:0003677">
    <property type="term" value="F:DNA binding"/>
    <property type="evidence" value="ECO:0007669"/>
    <property type="project" value="InterPro"/>
</dbReference>
<dbReference type="Pfam" id="PF13560">
    <property type="entry name" value="HTH_31"/>
    <property type="match status" value="1"/>
</dbReference>
<dbReference type="EMBL" id="WPHG01000001">
    <property type="protein sequence ID" value="MVA95645.1"/>
    <property type="molecule type" value="Genomic_DNA"/>
</dbReference>